<sequence>MANAPYTPAQLRKWKGICRSDPERVLRVFHLGPPPAKSREGDTGGEIFAIMEALQEVAIGQGVPGKPDPAWKDLVEAGITEELCNSVQNLVTAVRPGAPKGVSKERFERAIKEAPSPCFLPFAVLNQGALHFSHPPDPLDKRILSALKFKLAFKDLTVPVMTRLWIASADSEGDGMDARLTSMAMGNLLSPPDEPSEEQLKTNHVVPDFKSIIPLVYFGANAQDGASTLSQADAIVEAFVKHFKRVELKSDIRLPLTFLSHLLDQNDPDFIRAVSTSEAFWKSLFALLKFLLRAMIETRSTEFGHMTLSISLCLKALSEVSVQVPRNKAADFILLLIKCDLFELLDTRIEDIISMEPRLFVCANFFKLFSVIQNVLEDGDPSFKEAIAQQLPRVNLVKSLFQWDVTVAGITEENSPAQQAMAANPLSKAAAATWRLIVDIQVACIGKDGCSKRGCKNTSKARCSKCQIAMYCSADWIGKNTRKHANSFRRWAFSSKSLVNEILPDRLRIRSEQTTFPRRVFNLKERRI</sequence>
<evidence type="ECO:0000313" key="2">
    <source>
        <dbReference type="Proteomes" id="UP001212997"/>
    </source>
</evidence>
<proteinExistence type="predicted"/>
<reference evidence="1" key="1">
    <citation type="submission" date="2022-07" db="EMBL/GenBank/DDBJ databases">
        <title>Genome Sequence of Physisporinus lineatus.</title>
        <authorList>
            <person name="Buettner E."/>
        </authorList>
    </citation>
    <scope>NUCLEOTIDE SEQUENCE</scope>
    <source>
        <strain evidence="1">VT162</strain>
    </source>
</reference>
<dbReference type="EMBL" id="JANAWD010000137">
    <property type="protein sequence ID" value="KAJ3485927.1"/>
    <property type="molecule type" value="Genomic_DNA"/>
</dbReference>
<name>A0AAD5V9J9_9APHY</name>
<dbReference type="AlphaFoldDB" id="A0AAD5V9J9"/>
<keyword evidence="2" id="KW-1185">Reference proteome</keyword>
<comment type="caution">
    <text evidence="1">The sequence shown here is derived from an EMBL/GenBank/DDBJ whole genome shotgun (WGS) entry which is preliminary data.</text>
</comment>
<protein>
    <recommendedName>
        <fullName evidence="3">MYND-type domain-containing protein</fullName>
    </recommendedName>
</protein>
<dbReference type="Proteomes" id="UP001212997">
    <property type="component" value="Unassembled WGS sequence"/>
</dbReference>
<evidence type="ECO:0000313" key="1">
    <source>
        <dbReference type="EMBL" id="KAJ3485927.1"/>
    </source>
</evidence>
<accession>A0AAD5V9J9</accession>
<evidence type="ECO:0008006" key="3">
    <source>
        <dbReference type="Google" id="ProtNLM"/>
    </source>
</evidence>
<gene>
    <name evidence="1" type="ORF">NLI96_g4603</name>
</gene>
<organism evidence="1 2">
    <name type="scientific">Meripilus lineatus</name>
    <dbReference type="NCBI Taxonomy" id="2056292"/>
    <lineage>
        <taxon>Eukaryota</taxon>
        <taxon>Fungi</taxon>
        <taxon>Dikarya</taxon>
        <taxon>Basidiomycota</taxon>
        <taxon>Agaricomycotina</taxon>
        <taxon>Agaricomycetes</taxon>
        <taxon>Polyporales</taxon>
        <taxon>Meripilaceae</taxon>
        <taxon>Meripilus</taxon>
    </lineage>
</organism>